<protein>
    <submittedName>
        <fullName evidence="2">Uncharacterized protein</fullName>
    </submittedName>
</protein>
<keyword evidence="3" id="KW-1185">Reference proteome</keyword>
<evidence type="ECO:0000313" key="3">
    <source>
        <dbReference type="Proteomes" id="UP000624183"/>
    </source>
</evidence>
<feature type="compositionally biased region" description="Polar residues" evidence="1">
    <location>
        <begin position="225"/>
        <end position="244"/>
    </location>
</feature>
<evidence type="ECO:0000256" key="1">
    <source>
        <dbReference type="SAM" id="MobiDB-lite"/>
    </source>
</evidence>
<accession>A0ABQ3CBD0</accession>
<feature type="region of interest" description="Disordered" evidence="1">
    <location>
        <begin position="206"/>
        <end position="244"/>
    </location>
</feature>
<evidence type="ECO:0000313" key="2">
    <source>
        <dbReference type="EMBL" id="GGZ81077.1"/>
    </source>
</evidence>
<gene>
    <name evidence="2" type="ORF">GCM10010328_64530</name>
</gene>
<proteinExistence type="predicted"/>
<organism evidence="2 3">
    <name type="scientific">Streptomyces rubiginosohelvolus</name>
    <dbReference type="NCBI Taxonomy" id="67362"/>
    <lineage>
        <taxon>Bacteria</taxon>
        <taxon>Bacillati</taxon>
        <taxon>Actinomycetota</taxon>
        <taxon>Actinomycetes</taxon>
        <taxon>Kitasatosporales</taxon>
        <taxon>Streptomycetaceae</taxon>
        <taxon>Streptomyces</taxon>
    </lineage>
</organism>
<dbReference type="EMBL" id="BMUW01000023">
    <property type="protein sequence ID" value="GGZ81077.1"/>
    <property type="molecule type" value="Genomic_DNA"/>
</dbReference>
<comment type="caution">
    <text evidence="2">The sequence shown here is derived from an EMBL/GenBank/DDBJ whole genome shotgun (WGS) entry which is preliminary data.</text>
</comment>
<dbReference type="Proteomes" id="UP000624183">
    <property type="component" value="Unassembled WGS sequence"/>
</dbReference>
<sequence length="312" mass="33681">MGLFDVDEKEAQQGQGGGGLFGGGLAAAAGAQTVVVKPLPGTSLGQIPAPYQPHGEGELSDQEREDLEACKAGVDNLRNAFWIAGKSFETMSLAKLHREENPNYAAWVWDTWEVSESQLHRLMDEWRVGEALANLGHKPPESHVRAMTTLRRQTNDKVAITVYDTIARCRPRVTGDLVEQVVSDLGALPKDAKPADVGRRVRDLLTTPEKQDSAEEKSDGVPDISSLNADSPNGESAQEPSNTKADALAAKDIERLQMTLASLQAAAKKVNKAVARRAVDTQPDIAVPLIQEIGSLLQQIDRSVAIRLPKGE</sequence>
<feature type="compositionally biased region" description="Basic and acidic residues" evidence="1">
    <location>
        <begin position="206"/>
        <end position="220"/>
    </location>
</feature>
<name>A0ABQ3CBD0_9ACTN</name>
<reference evidence="3" key="1">
    <citation type="journal article" date="2019" name="Int. J. Syst. Evol. Microbiol.">
        <title>The Global Catalogue of Microorganisms (GCM) 10K type strain sequencing project: providing services to taxonomists for standard genome sequencing and annotation.</title>
        <authorList>
            <consortium name="The Broad Institute Genomics Platform"/>
            <consortium name="The Broad Institute Genome Sequencing Center for Infectious Disease"/>
            <person name="Wu L."/>
            <person name="Ma J."/>
        </authorList>
    </citation>
    <scope>NUCLEOTIDE SEQUENCE [LARGE SCALE GENOMIC DNA]</scope>
    <source>
        <strain evidence="3">JCM 4602</strain>
    </source>
</reference>